<feature type="transmembrane region" description="Helical" evidence="1">
    <location>
        <begin position="6"/>
        <end position="32"/>
    </location>
</feature>
<dbReference type="EMBL" id="BPVZ01000005">
    <property type="protein sequence ID" value="GKU91111.1"/>
    <property type="molecule type" value="Genomic_DNA"/>
</dbReference>
<organism evidence="2 3">
    <name type="scientific">Rubroshorea leprosula</name>
    <dbReference type="NCBI Taxonomy" id="152421"/>
    <lineage>
        <taxon>Eukaryota</taxon>
        <taxon>Viridiplantae</taxon>
        <taxon>Streptophyta</taxon>
        <taxon>Embryophyta</taxon>
        <taxon>Tracheophyta</taxon>
        <taxon>Spermatophyta</taxon>
        <taxon>Magnoliopsida</taxon>
        <taxon>eudicotyledons</taxon>
        <taxon>Gunneridae</taxon>
        <taxon>Pentapetalae</taxon>
        <taxon>rosids</taxon>
        <taxon>malvids</taxon>
        <taxon>Malvales</taxon>
        <taxon>Dipterocarpaceae</taxon>
        <taxon>Rubroshorea</taxon>
    </lineage>
</organism>
<evidence type="ECO:0000256" key="1">
    <source>
        <dbReference type="SAM" id="Phobius"/>
    </source>
</evidence>
<reference evidence="2 3" key="1">
    <citation type="journal article" date="2021" name="Commun. Biol.">
        <title>The genome of Shorea leprosula (Dipterocarpaceae) highlights the ecological relevance of drought in aseasonal tropical rainforests.</title>
        <authorList>
            <person name="Ng K.K.S."/>
            <person name="Kobayashi M.J."/>
            <person name="Fawcett J.A."/>
            <person name="Hatakeyama M."/>
            <person name="Paape T."/>
            <person name="Ng C.H."/>
            <person name="Ang C.C."/>
            <person name="Tnah L.H."/>
            <person name="Lee C.T."/>
            <person name="Nishiyama T."/>
            <person name="Sese J."/>
            <person name="O'Brien M.J."/>
            <person name="Copetti D."/>
            <person name="Mohd Noor M.I."/>
            <person name="Ong R.C."/>
            <person name="Putra M."/>
            <person name="Sireger I.Z."/>
            <person name="Indrioko S."/>
            <person name="Kosugi Y."/>
            <person name="Izuno A."/>
            <person name="Isagi Y."/>
            <person name="Lee S.L."/>
            <person name="Shimizu K.K."/>
        </authorList>
    </citation>
    <scope>NUCLEOTIDE SEQUENCE [LARGE SCALE GENOMIC DNA]</scope>
    <source>
        <strain evidence="2">214</strain>
    </source>
</reference>
<comment type="caution">
    <text evidence="2">The sequence shown here is derived from an EMBL/GenBank/DDBJ whole genome shotgun (WGS) entry which is preliminary data.</text>
</comment>
<dbReference type="Proteomes" id="UP001054252">
    <property type="component" value="Unassembled WGS sequence"/>
</dbReference>
<keyword evidence="1" id="KW-0472">Membrane</keyword>
<dbReference type="AlphaFoldDB" id="A0AAV5HYH7"/>
<keyword evidence="3" id="KW-1185">Reference proteome</keyword>
<gene>
    <name evidence="2" type="ORF">SLEP1_g5028</name>
</gene>
<evidence type="ECO:0000313" key="3">
    <source>
        <dbReference type="Proteomes" id="UP001054252"/>
    </source>
</evidence>
<sequence length="34" mass="3926">MALRIVYGAVFLSISCAYSMFLHLILHPIFYFTS</sequence>
<keyword evidence="1" id="KW-0812">Transmembrane</keyword>
<dbReference type="PROSITE" id="PS51257">
    <property type="entry name" value="PROKAR_LIPOPROTEIN"/>
    <property type="match status" value="1"/>
</dbReference>
<accession>A0AAV5HYH7</accession>
<proteinExistence type="predicted"/>
<protein>
    <submittedName>
        <fullName evidence="2">Uncharacterized protein</fullName>
    </submittedName>
</protein>
<name>A0AAV5HYH7_9ROSI</name>
<evidence type="ECO:0000313" key="2">
    <source>
        <dbReference type="EMBL" id="GKU91111.1"/>
    </source>
</evidence>
<keyword evidence="1" id="KW-1133">Transmembrane helix</keyword>